<feature type="domain" description="DUF6596" evidence="3">
    <location>
        <begin position="182"/>
        <end position="281"/>
    </location>
</feature>
<dbReference type="Pfam" id="PF08281">
    <property type="entry name" value="Sigma70_r4_2"/>
    <property type="match status" value="1"/>
</dbReference>
<name>A0A8E2QFI1_9GAMM</name>
<dbReference type="EMBL" id="POUK01000002">
    <property type="protein sequence ID" value="PNF77416.1"/>
    <property type="molecule type" value="Genomic_DNA"/>
</dbReference>
<dbReference type="InterPro" id="IPR046531">
    <property type="entry name" value="DUF6596"/>
</dbReference>
<evidence type="ECO:0000259" key="3">
    <source>
        <dbReference type="Pfam" id="PF20239"/>
    </source>
</evidence>
<dbReference type="Gene3D" id="1.10.10.10">
    <property type="entry name" value="Winged helix-like DNA-binding domain superfamily/Winged helix DNA-binding domain"/>
    <property type="match status" value="1"/>
</dbReference>
<dbReference type="Pfam" id="PF20239">
    <property type="entry name" value="DUF6596"/>
    <property type="match status" value="1"/>
</dbReference>
<dbReference type="SUPFAM" id="SSF88946">
    <property type="entry name" value="Sigma2 domain of RNA polymerase sigma factors"/>
    <property type="match status" value="1"/>
</dbReference>
<feature type="domain" description="RNA polymerase sigma-70 region 2" evidence="1">
    <location>
        <begin position="14"/>
        <end position="81"/>
    </location>
</feature>
<organism evidence="4 5">
    <name type="scientific">Stutzerimonas degradans</name>
    <dbReference type="NCBI Taxonomy" id="2968968"/>
    <lineage>
        <taxon>Bacteria</taxon>
        <taxon>Pseudomonadati</taxon>
        <taxon>Pseudomonadota</taxon>
        <taxon>Gammaproteobacteria</taxon>
        <taxon>Pseudomonadales</taxon>
        <taxon>Pseudomonadaceae</taxon>
        <taxon>Stutzerimonas</taxon>
    </lineage>
</organism>
<dbReference type="InterPro" id="IPR036388">
    <property type="entry name" value="WH-like_DNA-bd_sf"/>
</dbReference>
<dbReference type="AlphaFoldDB" id="A0A8E2QFI1"/>
<dbReference type="NCBIfam" id="TIGR02937">
    <property type="entry name" value="sigma70-ECF"/>
    <property type="match status" value="1"/>
</dbReference>
<evidence type="ECO:0000313" key="4">
    <source>
        <dbReference type="EMBL" id="PNF77416.1"/>
    </source>
</evidence>
<keyword evidence="5" id="KW-1185">Reference proteome</keyword>
<dbReference type="GO" id="GO:0003677">
    <property type="term" value="F:DNA binding"/>
    <property type="evidence" value="ECO:0007669"/>
    <property type="project" value="InterPro"/>
</dbReference>
<dbReference type="SUPFAM" id="SSF88659">
    <property type="entry name" value="Sigma3 and sigma4 domains of RNA polymerase sigma factors"/>
    <property type="match status" value="1"/>
</dbReference>
<dbReference type="InterPro" id="IPR014284">
    <property type="entry name" value="RNA_pol_sigma-70_dom"/>
</dbReference>
<evidence type="ECO:0000259" key="1">
    <source>
        <dbReference type="Pfam" id="PF04542"/>
    </source>
</evidence>
<dbReference type="GO" id="GO:0006352">
    <property type="term" value="P:DNA-templated transcription initiation"/>
    <property type="evidence" value="ECO:0007669"/>
    <property type="project" value="InterPro"/>
</dbReference>
<sequence>MRDAEGGPAAVEAIYRAESRRVLATLIRLLGDFDRAEEALHEAFAAAVQQWPRDGVPANPRAWLVSAGRFKAIDALRRRSRDDQALRLLAVQLEESAEVDDPDALQDDRLRLIFTCCHPALPADARVALTLRTVCDLGTEEIARAFLVPPATIAQRIVRAKAKIRDAQIAYQVPERSALAERLDSVLQVLYLVFNEGYAASAGAQLTRADLCREAIRLGRLLVELLPEAEVCGLLALMLLHDARRAARTDATGELVRLDEQDRRLWDAVQIAEGVQLVQRALASRRPGCYGLQAAIAAVHAEAPNAAQTDWAQIVRLYDLLLQLSPSPVIELNRAVALAMHRGPGAGLALLDELHARGALPDYHLLPAARADLLCRLGRHAEARQAYRMALQSVRLEPERRFLLQRLAALERVSDD</sequence>
<dbReference type="GO" id="GO:0016987">
    <property type="term" value="F:sigma factor activity"/>
    <property type="evidence" value="ECO:0007669"/>
    <property type="project" value="InterPro"/>
</dbReference>
<dbReference type="InterPro" id="IPR011990">
    <property type="entry name" value="TPR-like_helical_dom_sf"/>
</dbReference>
<dbReference type="InterPro" id="IPR013249">
    <property type="entry name" value="RNA_pol_sigma70_r4_t2"/>
</dbReference>
<dbReference type="Gene3D" id="1.10.1740.10">
    <property type="match status" value="1"/>
</dbReference>
<dbReference type="PANTHER" id="PTHR47756">
    <property type="entry name" value="BLL6612 PROTEIN-RELATED"/>
    <property type="match status" value="1"/>
</dbReference>
<proteinExistence type="predicted"/>
<dbReference type="InterPro" id="IPR007627">
    <property type="entry name" value="RNA_pol_sigma70_r2"/>
</dbReference>
<dbReference type="InterPro" id="IPR013325">
    <property type="entry name" value="RNA_pol_sigma_r2"/>
</dbReference>
<feature type="domain" description="RNA polymerase sigma factor 70 region 4 type 2" evidence="2">
    <location>
        <begin position="113"/>
        <end position="164"/>
    </location>
</feature>
<protein>
    <submittedName>
        <fullName evidence="4">RNA polymerase subunit sigma-24</fullName>
    </submittedName>
</protein>
<reference evidence="4 5" key="1">
    <citation type="submission" date="2018-01" db="EMBL/GenBank/DDBJ databases">
        <title>Denitrification phenotypes of diverse strains of Pseudomonas stutzeri.</title>
        <authorList>
            <person name="Milligan D.A."/>
            <person name="Bergaust L."/>
            <person name="Bakken L.R."/>
            <person name="Frostegard A."/>
        </authorList>
    </citation>
    <scope>NUCLEOTIDE SEQUENCE [LARGE SCALE GENOMIC DNA]</scope>
    <source>
        <strain evidence="4 5">DSM 50238</strain>
    </source>
</reference>
<dbReference type="PANTHER" id="PTHR47756:SF2">
    <property type="entry name" value="BLL6612 PROTEIN"/>
    <property type="match status" value="1"/>
</dbReference>
<dbReference type="Proteomes" id="UP000235881">
    <property type="component" value="Unassembled WGS sequence"/>
</dbReference>
<comment type="caution">
    <text evidence="4">The sequence shown here is derived from an EMBL/GenBank/DDBJ whole genome shotgun (WGS) entry which is preliminary data.</text>
</comment>
<dbReference type="RefSeq" id="WP_102828071.1">
    <property type="nucleotide sequence ID" value="NZ_CP065721.1"/>
</dbReference>
<dbReference type="SUPFAM" id="SSF48452">
    <property type="entry name" value="TPR-like"/>
    <property type="match status" value="1"/>
</dbReference>
<dbReference type="Pfam" id="PF04542">
    <property type="entry name" value="Sigma70_r2"/>
    <property type="match status" value="1"/>
</dbReference>
<evidence type="ECO:0000259" key="2">
    <source>
        <dbReference type="Pfam" id="PF08281"/>
    </source>
</evidence>
<accession>A0A8E2QFI1</accession>
<dbReference type="InterPro" id="IPR013324">
    <property type="entry name" value="RNA_pol_sigma_r3/r4-like"/>
</dbReference>
<evidence type="ECO:0000313" key="5">
    <source>
        <dbReference type="Proteomes" id="UP000235881"/>
    </source>
</evidence>
<gene>
    <name evidence="4" type="ORF">CXK95_06935</name>
</gene>